<reference evidence="2 3" key="1">
    <citation type="journal article" date="2009" name="PLoS Genet.">
        <title>Genomic analysis of the basal lineage fungus Rhizopus oryzae reveals a whole-genome duplication.</title>
        <authorList>
            <person name="Ma L.-J."/>
            <person name="Ibrahim A.S."/>
            <person name="Skory C."/>
            <person name="Grabherr M.G."/>
            <person name="Burger G."/>
            <person name="Butler M."/>
            <person name="Elias M."/>
            <person name="Idnurm A."/>
            <person name="Lang B.F."/>
            <person name="Sone T."/>
            <person name="Abe A."/>
            <person name="Calvo S.E."/>
            <person name="Corrochano L.M."/>
            <person name="Engels R."/>
            <person name="Fu J."/>
            <person name="Hansberg W."/>
            <person name="Kim J.-M."/>
            <person name="Kodira C.D."/>
            <person name="Koehrsen M.J."/>
            <person name="Liu B."/>
            <person name="Miranda-Saavedra D."/>
            <person name="O'Leary S."/>
            <person name="Ortiz-Castellanos L."/>
            <person name="Poulter R."/>
            <person name="Rodriguez-Romero J."/>
            <person name="Ruiz-Herrera J."/>
            <person name="Shen Y.-Q."/>
            <person name="Zeng Q."/>
            <person name="Galagan J."/>
            <person name="Birren B.W."/>
            <person name="Cuomo C.A."/>
            <person name="Wickes B.L."/>
        </authorList>
    </citation>
    <scope>NUCLEOTIDE SEQUENCE [LARGE SCALE GENOMIC DNA]</scope>
    <source>
        <strain evidence="3">RA 99-880 / ATCC MYA-4621 / FGSC 9543 / NRRL 43880</strain>
    </source>
</reference>
<feature type="transmembrane region" description="Helical" evidence="1">
    <location>
        <begin position="6"/>
        <end position="24"/>
    </location>
</feature>
<gene>
    <name evidence="2" type="ORF">RO3G_13062</name>
</gene>
<dbReference type="VEuPathDB" id="FungiDB:RO3G_13062"/>
<dbReference type="Proteomes" id="UP000009138">
    <property type="component" value="Unassembled WGS sequence"/>
</dbReference>
<dbReference type="GeneID" id="93620027"/>
<dbReference type="EMBL" id="CH476742">
    <property type="protein sequence ID" value="EIE88351.1"/>
    <property type="molecule type" value="Genomic_DNA"/>
</dbReference>
<dbReference type="RefSeq" id="XP_067523747.1">
    <property type="nucleotide sequence ID" value="XM_067667646.1"/>
</dbReference>
<evidence type="ECO:0000313" key="3">
    <source>
        <dbReference type="Proteomes" id="UP000009138"/>
    </source>
</evidence>
<keyword evidence="1" id="KW-1133">Transmembrane helix</keyword>
<dbReference type="InParanoid" id="I1CIS1"/>
<dbReference type="AlphaFoldDB" id="I1CIS1"/>
<keyword evidence="1" id="KW-0812">Transmembrane</keyword>
<accession>I1CIS1</accession>
<keyword evidence="1" id="KW-0472">Membrane</keyword>
<keyword evidence="3" id="KW-1185">Reference proteome</keyword>
<sequence>MTKCIIHDYVIILHMWILIYSITLQQQQRRSDTFQKHCRQTLGVGAQYFKTILLLLNNIIHKLWPFMLIGNSSLSTFVQILNARYDKGSDLISLKDVKACAATHLGNT</sequence>
<protein>
    <submittedName>
        <fullName evidence="2">Uncharacterized protein</fullName>
    </submittedName>
</protein>
<name>I1CIS1_RHIO9</name>
<evidence type="ECO:0000313" key="2">
    <source>
        <dbReference type="EMBL" id="EIE88351.1"/>
    </source>
</evidence>
<proteinExistence type="predicted"/>
<organism evidence="2 3">
    <name type="scientific">Rhizopus delemar (strain RA 99-880 / ATCC MYA-4621 / FGSC 9543 / NRRL 43880)</name>
    <name type="common">Mucormycosis agent</name>
    <name type="synonym">Rhizopus arrhizus var. delemar</name>
    <dbReference type="NCBI Taxonomy" id="246409"/>
    <lineage>
        <taxon>Eukaryota</taxon>
        <taxon>Fungi</taxon>
        <taxon>Fungi incertae sedis</taxon>
        <taxon>Mucoromycota</taxon>
        <taxon>Mucoromycotina</taxon>
        <taxon>Mucoromycetes</taxon>
        <taxon>Mucorales</taxon>
        <taxon>Mucorineae</taxon>
        <taxon>Rhizopodaceae</taxon>
        <taxon>Rhizopus</taxon>
    </lineage>
</organism>
<evidence type="ECO:0000256" key="1">
    <source>
        <dbReference type="SAM" id="Phobius"/>
    </source>
</evidence>